<comment type="subcellular location">
    <subcellularLocation>
        <location evidence="1">Cell outer membrane</location>
    </subcellularLocation>
</comment>
<evidence type="ECO:0000259" key="6">
    <source>
        <dbReference type="Pfam" id="PF07980"/>
    </source>
</evidence>
<accession>A0A1Q6HZA4</accession>
<dbReference type="Proteomes" id="UP000186549">
    <property type="component" value="Unassembled WGS sequence"/>
</dbReference>
<protein>
    <recommendedName>
        <fullName evidence="10">RagB/SusD family nutrient uptake outer membrane protein</fullName>
    </recommendedName>
</protein>
<dbReference type="Pfam" id="PF14322">
    <property type="entry name" value="SusD-like_3"/>
    <property type="match status" value="1"/>
</dbReference>
<dbReference type="CDD" id="cd08977">
    <property type="entry name" value="SusD"/>
    <property type="match status" value="1"/>
</dbReference>
<evidence type="ECO:0000259" key="7">
    <source>
        <dbReference type="Pfam" id="PF14322"/>
    </source>
</evidence>
<dbReference type="PROSITE" id="PS51257">
    <property type="entry name" value="PROKAR_LIPOPROTEIN"/>
    <property type="match status" value="1"/>
</dbReference>
<evidence type="ECO:0000256" key="1">
    <source>
        <dbReference type="ARBA" id="ARBA00004442"/>
    </source>
</evidence>
<keyword evidence="3" id="KW-0732">Signal</keyword>
<evidence type="ECO:0000256" key="2">
    <source>
        <dbReference type="ARBA" id="ARBA00006275"/>
    </source>
</evidence>
<dbReference type="InterPro" id="IPR033985">
    <property type="entry name" value="SusD-like_N"/>
</dbReference>
<gene>
    <name evidence="8" type="ORF">BHV79_12165</name>
</gene>
<sequence length="527" mass="60299">MRNLLKYIFALGMGLSTYSCDFLDKPILGSESLDAYFYNETECDKYVTGLYQYITNNAWSPVYMWWIMTDLCTDDGWMGSTYQPAKYVEFQPVVHYEGTTETTTNVYLNGFWECRYKGIAEANIGIDRIEKADISLQKKKQFIAEAKFLRSFFYFDLVRNFGGVPLVLKQLSTTESLSVSRSSVADVYERIESDLKEVSSSLPYKSEMSYESGRANKGMAQALLAKAYLYQNKFDEAYLYADSVIRFGGYELEDDFNNVWSANDNSKEAIFEIQTSSNQSFTLGNPCPVITGARGSDAGWAWGAPSSHLQRAFEKAGDEVRRRATIVVSGESIVGEPDVVSFEMNPKWHKSNRIIRKFYIPKAQRTTPYNANYNKLNHHIIRYADVLLMAAESAYHKSSSDEVLAKKYLNVVRKRAHLPEIEATGKELRDAIREERRLELAFEHNRLFDLRRWKADDGKAMICHVMGPQGDFVKYNLEESTDPFETTNQIEPSDKGITFTEGRDELFPIPFREVQQSNGVIEQNPGF</sequence>
<comment type="similarity">
    <text evidence="2">Belongs to the SusD family.</text>
</comment>
<evidence type="ECO:0000313" key="8">
    <source>
        <dbReference type="EMBL" id="OKZ31961.1"/>
    </source>
</evidence>
<comment type="caution">
    <text evidence="8">The sequence shown here is derived from an EMBL/GenBank/DDBJ whole genome shotgun (WGS) entry which is preliminary data.</text>
</comment>
<proteinExistence type="inferred from homology"/>
<dbReference type="EMBL" id="MNQU01000238">
    <property type="protein sequence ID" value="OKZ31961.1"/>
    <property type="molecule type" value="Genomic_DNA"/>
</dbReference>
<evidence type="ECO:0000313" key="9">
    <source>
        <dbReference type="Proteomes" id="UP000186549"/>
    </source>
</evidence>
<feature type="domain" description="SusD-like N-terminal" evidence="7">
    <location>
        <begin position="37"/>
        <end position="229"/>
    </location>
</feature>
<dbReference type="InterPro" id="IPR011990">
    <property type="entry name" value="TPR-like_helical_dom_sf"/>
</dbReference>
<dbReference type="SUPFAM" id="SSF48452">
    <property type="entry name" value="TPR-like"/>
    <property type="match status" value="1"/>
</dbReference>
<reference evidence="8 9" key="1">
    <citation type="journal article" date="2016" name="Nat. Biotechnol.">
        <title>Measurement of bacterial replication rates in microbial communities.</title>
        <authorList>
            <person name="Brown C.T."/>
            <person name="Olm M.R."/>
            <person name="Thomas B.C."/>
            <person name="Banfield J.F."/>
        </authorList>
    </citation>
    <scope>NUCLEOTIDE SEQUENCE [LARGE SCALE GENOMIC DNA]</scope>
    <source>
        <strain evidence="8">45_41</strain>
    </source>
</reference>
<evidence type="ECO:0000256" key="4">
    <source>
        <dbReference type="ARBA" id="ARBA00023136"/>
    </source>
</evidence>
<dbReference type="Pfam" id="PF07980">
    <property type="entry name" value="SusD_RagB"/>
    <property type="match status" value="1"/>
</dbReference>
<keyword evidence="4" id="KW-0472">Membrane</keyword>
<evidence type="ECO:0008006" key="10">
    <source>
        <dbReference type="Google" id="ProtNLM"/>
    </source>
</evidence>
<dbReference type="InterPro" id="IPR012944">
    <property type="entry name" value="SusD_RagB_dom"/>
</dbReference>
<evidence type="ECO:0000256" key="5">
    <source>
        <dbReference type="ARBA" id="ARBA00023237"/>
    </source>
</evidence>
<dbReference type="Gene3D" id="1.25.40.390">
    <property type="match status" value="1"/>
</dbReference>
<dbReference type="AlphaFoldDB" id="A0A1Q6HZA4"/>
<organism evidence="8 9">
    <name type="scientific">Bacteroides uniformis</name>
    <dbReference type="NCBI Taxonomy" id="820"/>
    <lineage>
        <taxon>Bacteria</taxon>
        <taxon>Pseudomonadati</taxon>
        <taxon>Bacteroidota</taxon>
        <taxon>Bacteroidia</taxon>
        <taxon>Bacteroidales</taxon>
        <taxon>Bacteroidaceae</taxon>
        <taxon>Bacteroides</taxon>
    </lineage>
</organism>
<keyword evidence="5" id="KW-0998">Cell outer membrane</keyword>
<name>A0A1Q6HZA4_BACUN</name>
<feature type="domain" description="RagB/SusD" evidence="6">
    <location>
        <begin position="346"/>
        <end position="527"/>
    </location>
</feature>
<dbReference type="GO" id="GO:0009279">
    <property type="term" value="C:cell outer membrane"/>
    <property type="evidence" value="ECO:0007669"/>
    <property type="project" value="UniProtKB-SubCell"/>
</dbReference>
<evidence type="ECO:0000256" key="3">
    <source>
        <dbReference type="ARBA" id="ARBA00022729"/>
    </source>
</evidence>